<protein>
    <recommendedName>
        <fullName evidence="1">DNA replication complex GINS protein SLD5</fullName>
    </recommendedName>
</protein>
<keyword evidence="1" id="KW-0235">DNA replication</keyword>
<dbReference type="PANTHER" id="PTHR21206:SF0">
    <property type="entry name" value="DNA REPLICATION COMPLEX GINS PROTEIN SLD5"/>
    <property type="match status" value="1"/>
</dbReference>
<evidence type="ECO:0000256" key="1">
    <source>
        <dbReference type="PIRNR" id="PIRNR007764"/>
    </source>
</evidence>
<dbReference type="InParanoid" id="J9D9C3"/>
<dbReference type="VEuPathDB" id="MicrosporidiaDB:EDEG_01655"/>
<reference evidence="2 3" key="1">
    <citation type="submission" date="2011-08" db="EMBL/GenBank/DDBJ databases">
        <authorList>
            <person name="Liu Z.J."/>
            <person name="Shi F.L."/>
            <person name="Lu J.Q."/>
            <person name="Li M."/>
            <person name="Wang Z.L."/>
        </authorList>
    </citation>
    <scope>NUCLEOTIDE SEQUENCE [LARGE SCALE GENOMIC DNA]</scope>
    <source>
        <strain evidence="2 3">USNM 41457</strain>
    </source>
</reference>
<accession>J9D9C3</accession>
<comment type="subcellular location">
    <subcellularLocation>
        <location evidence="1">Nucleus</location>
    </subcellularLocation>
</comment>
<dbReference type="FunCoup" id="J9D9C3">
    <property type="interactions" value="181"/>
</dbReference>
<dbReference type="GO" id="GO:0000811">
    <property type="term" value="C:GINS complex"/>
    <property type="evidence" value="ECO:0007669"/>
    <property type="project" value="UniProtKB-UniRule"/>
</dbReference>
<organism evidence="2 3">
    <name type="scientific">Edhazardia aedis (strain USNM 41457)</name>
    <name type="common">Microsporidian parasite</name>
    <dbReference type="NCBI Taxonomy" id="1003232"/>
    <lineage>
        <taxon>Eukaryota</taxon>
        <taxon>Fungi</taxon>
        <taxon>Fungi incertae sedis</taxon>
        <taxon>Microsporidia</taxon>
        <taxon>Edhazardia</taxon>
    </lineage>
</organism>
<reference evidence="3" key="2">
    <citation type="submission" date="2015-07" db="EMBL/GenBank/DDBJ databases">
        <title>Contrasting host-pathogen interactions and genome evolution in two generalist and specialist microsporidian pathogens of mosquitoes.</title>
        <authorList>
            <consortium name="The Broad Institute Genomics Platform"/>
            <consortium name="The Broad Institute Genome Sequencing Center for Infectious Disease"/>
            <person name="Cuomo C.A."/>
            <person name="Sanscrainte N.D."/>
            <person name="Goldberg J.M."/>
            <person name="Heiman D."/>
            <person name="Young S."/>
            <person name="Zeng Q."/>
            <person name="Becnel J.J."/>
            <person name="Birren B.W."/>
        </authorList>
    </citation>
    <scope>NUCLEOTIDE SEQUENCE [LARGE SCALE GENOMIC DNA]</scope>
    <source>
        <strain evidence="3">USNM 41457</strain>
    </source>
</reference>
<comment type="similarity">
    <text evidence="1">Belongs to the GINS4/SLD5 family.</text>
</comment>
<comment type="function">
    <text evidence="1">The GINS complex plays an essential role in the initiation of DNA replication.</text>
</comment>
<dbReference type="GO" id="GO:0000727">
    <property type="term" value="P:double-strand break repair via break-induced replication"/>
    <property type="evidence" value="ECO:0007669"/>
    <property type="project" value="TreeGrafter"/>
</dbReference>
<dbReference type="InterPro" id="IPR008591">
    <property type="entry name" value="GINS_Sld5"/>
</dbReference>
<dbReference type="SUPFAM" id="SSF158573">
    <property type="entry name" value="GINS helical bundle-like"/>
    <property type="match status" value="1"/>
</dbReference>
<dbReference type="PANTHER" id="PTHR21206">
    <property type="entry name" value="SLD5 PROTEIN"/>
    <property type="match status" value="1"/>
</dbReference>
<dbReference type="GO" id="GO:0006261">
    <property type="term" value="P:DNA-templated DNA replication"/>
    <property type="evidence" value="ECO:0007669"/>
    <property type="project" value="InterPro"/>
</dbReference>
<dbReference type="PIRSF" id="PIRSF007764">
    <property type="entry name" value="Sld5"/>
    <property type="match status" value="1"/>
</dbReference>
<name>J9D9C3_EDHAE</name>
<sequence length="182" mass="21596">MDTKTNDLIQELIQTYTNEYNTKLLLPYNRKLASQIIPIIKAQNDYIKKLESTNINKLYLSIYQLEYERISYFLNSYLRTRLVKINKEHEFCDKNLLSDYELKFLESINVFELNGFLKDSKEMFCSDRNDKFKNEYVGFYVICDRKSVVIDGNPLDINYGDVYVSLLSDVYDLLINKDIVLI</sequence>
<dbReference type="AlphaFoldDB" id="J9D9C3"/>
<evidence type="ECO:0000313" key="2">
    <source>
        <dbReference type="EMBL" id="EJW04079.1"/>
    </source>
</evidence>
<keyword evidence="3" id="KW-1185">Reference proteome</keyword>
<dbReference type="Gene3D" id="1.20.58.1030">
    <property type="match status" value="1"/>
</dbReference>
<gene>
    <name evidence="2" type="ORF">EDEG_01655</name>
</gene>
<dbReference type="STRING" id="1003232.J9D9C3"/>
<dbReference type="HOGENOM" id="CLU_127203_0_0_1"/>
<dbReference type="Proteomes" id="UP000003163">
    <property type="component" value="Unassembled WGS sequence"/>
</dbReference>
<dbReference type="OrthoDB" id="338231at2759"/>
<proteinExistence type="inferred from homology"/>
<comment type="caution">
    <text evidence="2">The sequence shown here is derived from an EMBL/GenBank/DDBJ whole genome shotgun (WGS) entry which is preliminary data.</text>
</comment>
<dbReference type="OMA" id="EYERISY"/>
<dbReference type="InterPro" id="IPR036224">
    <property type="entry name" value="GINS_bundle-like_dom_sf"/>
</dbReference>
<evidence type="ECO:0000313" key="3">
    <source>
        <dbReference type="Proteomes" id="UP000003163"/>
    </source>
</evidence>
<dbReference type="EMBL" id="AFBI03000024">
    <property type="protein sequence ID" value="EJW04079.1"/>
    <property type="molecule type" value="Genomic_DNA"/>
</dbReference>
<keyword evidence="1" id="KW-0539">Nucleus</keyword>